<feature type="transmembrane region" description="Helical" evidence="8">
    <location>
        <begin position="198"/>
        <end position="217"/>
    </location>
</feature>
<evidence type="ECO:0000256" key="8">
    <source>
        <dbReference type="SAM" id="Phobius"/>
    </source>
</evidence>
<dbReference type="EMBL" id="VSSQ01020813">
    <property type="protein sequence ID" value="MPM65971.1"/>
    <property type="molecule type" value="Genomic_DNA"/>
</dbReference>
<dbReference type="SUPFAM" id="SSF81345">
    <property type="entry name" value="ABC transporter involved in vitamin B12 uptake, BtuC"/>
    <property type="match status" value="1"/>
</dbReference>
<evidence type="ECO:0000256" key="3">
    <source>
        <dbReference type="ARBA" id="ARBA00022448"/>
    </source>
</evidence>
<organism evidence="9">
    <name type="scientific">bioreactor metagenome</name>
    <dbReference type="NCBI Taxonomy" id="1076179"/>
    <lineage>
        <taxon>unclassified sequences</taxon>
        <taxon>metagenomes</taxon>
        <taxon>ecological metagenomes</taxon>
    </lineage>
</organism>
<keyword evidence="5 8" id="KW-0812">Transmembrane</keyword>
<dbReference type="GO" id="GO:0022857">
    <property type="term" value="F:transmembrane transporter activity"/>
    <property type="evidence" value="ECO:0007669"/>
    <property type="project" value="InterPro"/>
</dbReference>
<keyword evidence="4" id="KW-1003">Cell membrane</keyword>
<evidence type="ECO:0000256" key="6">
    <source>
        <dbReference type="ARBA" id="ARBA00022989"/>
    </source>
</evidence>
<feature type="transmembrane region" description="Helical" evidence="8">
    <location>
        <begin position="6"/>
        <end position="30"/>
    </location>
</feature>
<evidence type="ECO:0000256" key="1">
    <source>
        <dbReference type="ARBA" id="ARBA00004651"/>
    </source>
</evidence>
<dbReference type="AlphaFoldDB" id="A0A645BN32"/>
<comment type="subcellular location">
    <subcellularLocation>
        <location evidence="1">Cell membrane</location>
        <topology evidence="1">Multi-pass membrane protein</topology>
    </subcellularLocation>
</comment>
<dbReference type="PANTHER" id="PTHR30472:SF25">
    <property type="entry name" value="ABC TRANSPORTER PERMEASE PROTEIN MJ0876-RELATED"/>
    <property type="match status" value="1"/>
</dbReference>
<dbReference type="PANTHER" id="PTHR30472">
    <property type="entry name" value="FERRIC ENTEROBACTIN TRANSPORT SYSTEM PERMEASE PROTEIN"/>
    <property type="match status" value="1"/>
</dbReference>
<name>A0A645BN32_9ZZZZ</name>
<dbReference type="CDD" id="cd06550">
    <property type="entry name" value="TM_ABC_iron-siderophores_like"/>
    <property type="match status" value="1"/>
</dbReference>
<dbReference type="Pfam" id="PF01032">
    <property type="entry name" value="FecCD"/>
    <property type="match status" value="1"/>
</dbReference>
<dbReference type="InterPro" id="IPR000522">
    <property type="entry name" value="ABC_transptr_permease_BtuC"/>
</dbReference>
<comment type="caution">
    <text evidence="9">The sequence shown here is derived from an EMBL/GenBank/DDBJ whole genome shotgun (WGS) entry which is preliminary data.</text>
</comment>
<dbReference type="GO" id="GO:0005886">
    <property type="term" value="C:plasma membrane"/>
    <property type="evidence" value="ECO:0007669"/>
    <property type="project" value="UniProtKB-SubCell"/>
</dbReference>
<comment type="similarity">
    <text evidence="2">Belongs to the binding-protein-dependent transport system permease family. FecCD subfamily.</text>
</comment>
<feature type="transmembrane region" description="Helical" evidence="8">
    <location>
        <begin position="167"/>
        <end position="192"/>
    </location>
</feature>
<keyword evidence="6 8" id="KW-1133">Transmembrane helix</keyword>
<dbReference type="InterPro" id="IPR037294">
    <property type="entry name" value="ABC_BtuC-like"/>
</dbReference>
<protein>
    <submittedName>
        <fullName evidence="9">Iron-uptake system permease protein FeuB</fullName>
    </submittedName>
</protein>
<evidence type="ECO:0000256" key="2">
    <source>
        <dbReference type="ARBA" id="ARBA00007935"/>
    </source>
</evidence>
<evidence type="ECO:0000256" key="7">
    <source>
        <dbReference type="ARBA" id="ARBA00023136"/>
    </source>
</evidence>
<evidence type="ECO:0000313" key="9">
    <source>
        <dbReference type="EMBL" id="MPM65971.1"/>
    </source>
</evidence>
<feature type="transmembrane region" description="Helical" evidence="8">
    <location>
        <begin position="88"/>
        <end position="106"/>
    </location>
</feature>
<dbReference type="Gene3D" id="1.10.3470.10">
    <property type="entry name" value="ABC transporter involved in vitamin B12 uptake, BtuC"/>
    <property type="match status" value="1"/>
</dbReference>
<keyword evidence="7 8" id="KW-0472">Membrane</keyword>
<sequence>MALFPYDAWLVPAAAFLGAMITVAVVYLIARKNGASKITLVLAGVAVGSLLNAGINTITTFYPDALTGANAFRIGGVAGITIAKLTPAWIYIIVGILLSILLSHELDILALGDKTARSLGMNVKHIRFAVLMTSGMLAGVAVSFSGLLSFVGLIVPHIARYFIKSGNLRLIIGASMLGGAFVTVCDLLSRVLFSPYEIQLGIVISYIGVPFFIYLIMKKKGGRHGDKV</sequence>
<feature type="transmembrane region" description="Helical" evidence="8">
    <location>
        <begin position="126"/>
        <end position="155"/>
    </location>
</feature>
<evidence type="ECO:0000256" key="4">
    <source>
        <dbReference type="ARBA" id="ARBA00022475"/>
    </source>
</evidence>
<evidence type="ECO:0000256" key="5">
    <source>
        <dbReference type="ARBA" id="ARBA00022692"/>
    </source>
</evidence>
<accession>A0A645BN32</accession>
<reference evidence="9" key="1">
    <citation type="submission" date="2019-08" db="EMBL/GenBank/DDBJ databases">
        <authorList>
            <person name="Kucharzyk K."/>
            <person name="Murdoch R.W."/>
            <person name="Higgins S."/>
            <person name="Loffler F."/>
        </authorList>
    </citation>
    <scope>NUCLEOTIDE SEQUENCE</scope>
</reference>
<proteinExistence type="inferred from homology"/>
<gene>
    <name evidence="9" type="primary">feuB_5</name>
    <name evidence="9" type="ORF">SDC9_112875</name>
</gene>
<keyword evidence="3" id="KW-0813">Transport</keyword>